<feature type="transmembrane region" description="Helical" evidence="1">
    <location>
        <begin position="29"/>
        <end position="52"/>
    </location>
</feature>
<protein>
    <submittedName>
        <fullName evidence="2">(northern house mosquito) hypothetical protein</fullName>
    </submittedName>
</protein>
<evidence type="ECO:0000256" key="1">
    <source>
        <dbReference type="SAM" id="Phobius"/>
    </source>
</evidence>
<keyword evidence="1" id="KW-0472">Membrane</keyword>
<keyword evidence="1" id="KW-1133">Transmembrane helix</keyword>
<dbReference type="AlphaFoldDB" id="A0A8D8ARB1"/>
<feature type="transmembrane region" description="Helical" evidence="1">
    <location>
        <begin position="64"/>
        <end position="83"/>
    </location>
</feature>
<reference evidence="2" key="1">
    <citation type="submission" date="2021-05" db="EMBL/GenBank/DDBJ databases">
        <authorList>
            <person name="Alioto T."/>
            <person name="Alioto T."/>
            <person name="Gomez Garrido J."/>
        </authorList>
    </citation>
    <scope>NUCLEOTIDE SEQUENCE</scope>
</reference>
<name>A0A8D8ARB1_CULPI</name>
<proteinExistence type="predicted"/>
<keyword evidence="1" id="KW-0812">Transmembrane</keyword>
<sequence>MKIHTIPEGRECDIPHSRPPLDLNVDDGYPFILLYIFTIFYSYAAAASSFFQYIPLTAPQAHKLLPFSTGILLHFFLLLYTNLIPPLLTTGFRWDNLMVVEVKKRQQFSRIKKNAKPNTKFGKPSSFSTQHRDLFCWQKLSVRTFHFKILIDNFSRDVVVVSEKTGGAAWW</sequence>
<dbReference type="EMBL" id="HBUE01039908">
    <property type="protein sequence ID" value="CAG6460218.1"/>
    <property type="molecule type" value="Transcribed_RNA"/>
</dbReference>
<accession>A0A8D8ARB1</accession>
<organism evidence="2">
    <name type="scientific">Culex pipiens</name>
    <name type="common">House mosquito</name>
    <dbReference type="NCBI Taxonomy" id="7175"/>
    <lineage>
        <taxon>Eukaryota</taxon>
        <taxon>Metazoa</taxon>
        <taxon>Ecdysozoa</taxon>
        <taxon>Arthropoda</taxon>
        <taxon>Hexapoda</taxon>
        <taxon>Insecta</taxon>
        <taxon>Pterygota</taxon>
        <taxon>Neoptera</taxon>
        <taxon>Endopterygota</taxon>
        <taxon>Diptera</taxon>
        <taxon>Nematocera</taxon>
        <taxon>Culicoidea</taxon>
        <taxon>Culicidae</taxon>
        <taxon>Culicinae</taxon>
        <taxon>Culicini</taxon>
        <taxon>Culex</taxon>
        <taxon>Culex</taxon>
    </lineage>
</organism>
<evidence type="ECO:0000313" key="2">
    <source>
        <dbReference type="EMBL" id="CAG6460218.1"/>
    </source>
</evidence>